<keyword evidence="2" id="KW-1185">Reference proteome</keyword>
<gene>
    <name evidence="1" type="ORF">GFC30_1963</name>
</gene>
<dbReference type="AlphaFoldDB" id="A0A160F2U6"/>
<dbReference type="EMBL" id="CP015438">
    <property type="protein sequence ID" value="ANB60589.1"/>
    <property type="molecule type" value="Genomic_DNA"/>
</dbReference>
<dbReference type="Proteomes" id="UP000076865">
    <property type="component" value="Chromosome"/>
</dbReference>
<dbReference type="PATRIC" id="fig|294699.3.peg.2015"/>
<sequence length="44" mass="5144">MQMGKMDFLAFFFCDKKQKSQGNWLLDAIKMNFCYLVFGKLAGE</sequence>
<dbReference type="KEGG" id="aamy:GFC30_1963"/>
<protein>
    <submittedName>
        <fullName evidence="1">Uncharacterized protein</fullName>
    </submittedName>
</protein>
<evidence type="ECO:0000313" key="1">
    <source>
        <dbReference type="EMBL" id="ANB60589.1"/>
    </source>
</evidence>
<name>A0A160F2U6_9BACL</name>
<organism evidence="1 2">
    <name type="scientific">Anoxybacteroides amylolyticum</name>
    <dbReference type="NCBI Taxonomy" id="294699"/>
    <lineage>
        <taxon>Bacteria</taxon>
        <taxon>Bacillati</taxon>
        <taxon>Bacillota</taxon>
        <taxon>Bacilli</taxon>
        <taxon>Bacillales</taxon>
        <taxon>Anoxybacillaceae</taxon>
        <taxon>Anoxybacteroides</taxon>
    </lineage>
</organism>
<reference evidence="1 2" key="1">
    <citation type="journal article" date="2006" name="Syst. Appl. Microbiol.">
        <title>Anoxybacillus amylolyticus sp. nov., a thermophilic amylase producing bacterium isolated from Mount Rittmann (Antarctica).</title>
        <authorList>
            <person name="Poli A."/>
            <person name="Esposito E."/>
            <person name="Lama L."/>
            <person name="Orlando P."/>
            <person name="Nicolaus G."/>
            <person name="de Appolonia F."/>
            <person name="Gambacorta A."/>
            <person name="Nicolaus B."/>
        </authorList>
    </citation>
    <scope>NUCLEOTIDE SEQUENCE [LARGE SCALE GENOMIC DNA]</scope>
    <source>
        <strain evidence="1 2">DSM 15939</strain>
    </source>
</reference>
<proteinExistence type="predicted"/>
<evidence type="ECO:0000313" key="2">
    <source>
        <dbReference type="Proteomes" id="UP000076865"/>
    </source>
</evidence>
<accession>A0A160F2U6</accession>